<evidence type="ECO:0000313" key="3">
    <source>
        <dbReference type="Proteomes" id="UP001499942"/>
    </source>
</evidence>
<proteinExistence type="predicted"/>
<sequence length="78" mass="7839">MSAAARLPRSDTRVEAGSRPPSGGARVRRARWPVTYRGYGGAAGEEAGGGPLLTLSVAVSRATAGHPAARGVGAVRAQ</sequence>
<protein>
    <submittedName>
        <fullName evidence="2">Uncharacterized protein</fullName>
    </submittedName>
</protein>
<feature type="region of interest" description="Disordered" evidence="1">
    <location>
        <begin position="1"/>
        <end position="27"/>
    </location>
</feature>
<name>A0ABN3MTE9_9ACTN</name>
<evidence type="ECO:0000313" key="2">
    <source>
        <dbReference type="EMBL" id="GAA2508314.1"/>
    </source>
</evidence>
<gene>
    <name evidence="2" type="ORF">GCM10010393_46410</name>
</gene>
<accession>A0ABN3MTE9</accession>
<dbReference type="RefSeq" id="WP_344364400.1">
    <property type="nucleotide sequence ID" value="NZ_BAAASR010000026.1"/>
</dbReference>
<evidence type="ECO:0000256" key="1">
    <source>
        <dbReference type="SAM" id="MobiDB-lite"/>
    </source>
</evidence>
<comment type="caution">
    <text evidence="2">The sequence shown here is derived from an EMBL/GenBank/DDBJ whole genome shotgun (WGS) entry which is preliminary data.</text>
</comment>
<dbReference type="EMBL" id="BAAASR010000026">
    <property type="protein sequence ID" value="GAA2508314.1"/>
    <property type="molecule type" value="Genomic_DNA"/>
</dbReference>
<dbReference type="Proteomes" id="UP001499942">
    <property type="component" value="Unassembled WGS sequence"/>
</dbReference>
<reference evidence="2 3" key="1">
    <citation type="journal article" date="2019" name="Int. J. Syst. Evol. Microbiol.">
        <title>The Global Catalogue of Microorganisms (GCM) 10K type strain sequencing project: providing services to taxonomists for standard genome sequencing and annotation.</title>
        <authorList>
            <consortium name="The Broad Institute Genomics Platform"/>
            <consortium name="The Broad Institute Genome Sequencing Center for Infectious Disease"/>
            <person name="Wu L."/>
            <person name="Ma J."/>
        </authorList>
    </citation>
    <scope>NUCLEOTIDE SEQUENCE [LARGE SCALE GENOMIC DNA]</scope>
    <source>
        <strain evidence="2 3">JCM 5062</strain>
    </source>
</reference>
<keyword evidence="3" id="KW-1185">Reference proteome</keyword>
<organism evidence="2 3">
    <name type="scientific">Streptomyces gobitricini</name>
    <dbReference type="NCBI Taxonomy" id="68211"/>
    <lineage>
        <taxon>Bacteria</taxon>
        <taxon>Bacillati</taxon>
        <taxon>Actinomycetota</taxon>
        <taxon>Actinomycetes</taxon>
        <taxon>Kitasatosporales</taxon>
        <taxon>Streptomycetaceae</taxon>
        <taxon>Streptomyces</taxon>
    </lineage>
</organism>